<dbReference type="InterPro" id="IPR036390">
    <property type="entry name" value="WH_DNA-bd_sf"/>
</dbReference>
<evidence type="ECO:0000313" key="1">
    <source>
        <dbReference type="EMBL" id="GAA1538989.1"/>
    </source>
</evidence>
<dbReference type="SUPFAM" id="SSF46785">
    <property type="entry name" value="Winged helix' DNA-binding domain"/>
    <property type="match status" value="1"/>
</dbReference>
<evidence type="ECO:0000313" key="2">
    <source>
        <dbReference type="Proteomes" id="UP001500363"/>
    </source>
</evidence>
<sequence>MLIDMYMSEDNKPIGWWLKELDRRIEASFEQVLAQDGLDRRQWQVLNAAAGDEPIAVALAPFLSGTDELAAVIAPLEARGWLVGEELTPDGQAALEALTARVTAHRRQVTAGIDAKEYTVTVGVLRRMAANLSAAASPERG</sequence>
<dbReference type="InterPro" id="IPR036388">
    <property type="entry name" value="WH-like_DNA-bd_sf"/>
</dbReference>
<accession>A0ABN2BDV7</accession>
<name>A0ABN2BDV7_9ACTN</name>
<proteinExistence type="predicted"/>
<gene>
    <name evidence="1" type="ORF">GCM10009741_47140</name>
</gene>
<comment type="caution">
    <text evidence="1">The sequence shown here is derived from an EMBL/GenBank/DDBJ whole genome shotgun (WGS) entry which is preliminary data.</text>
</comment>
<organism evidence="1 2">
    <name type="scientific">Kribbella lupini</name>
    <dbReference type="NCBI Taxonomy" id="291602"/>
    <lineage>
        <taxon>Bacteria</taxon>
        <taxon>Bacillati</taxon>
        <taxon>Actinomycetota</taxon>
        <taxon>Actinomycetes</taxon>
        <taxon>Propionibacteriales</taxon>
        <taxon>Kribbellaceae</taxon>
        <taxon>Kribbella</taxon>
    </lineage>
</organism>
<keyword evidence="2" id="KW-1185">Reference proteome</keyword>
<reference evidence="1 2" key="1">
    <citation type="journal article" date="2019" name="Int. J. Syst. Evol. Microbiol.">
        <title>The Global Catalogue of Microorganisms (GCM) 10K type strain sequencing project: providing services to taxonomists for standard genome sequencing and annotation.</title>
        <authorList>
            <consortium name="The Broad Institute Genomics Platform"/>
            <consortium name="The Broad Institute Genome Sequencing Center for Infectious Disease"/>
            <person name="Wu L."/>
            <person name="Ma J."/>
        </authorList>
    </citation>
    <scope>NUCLEOTIDE SEQUENCE [LARGE SCALE GENOMIC DNA]</scope>
    <source>
        <strain evidence="1 2">JCM 14303</strain>
    </source>
</reference>
<dbReference type="EMBL" id="BAAANC010000002">
    <property type="protein sequence ID" value="GAA1538989.1"/>
    <property type="molecule type" value="Genomic_DNA"/>
</dbReference>
<protein>
    <submittedName>
        <fullName evidence="1">MarR family winged helix-turn-helix transcriptional regulator</fullName>
    </submittedName>
</protein>
<dbReference type="Proteomes" id="UP001500363">
    <property type="component" value="Unassembled WGS sequence"/>
</dbReference>
<dbReference type="Gene3D" id="1.10.10.10">
    <property type="entry name" value="Winged helix-like DNA-binding domain superfamily/Winged helix DNA-binding domain"/>
    <property type="match status" value="1"/>
</dbReference>